<protein>
    <submittedName>
        <fullName evidence="1">XkdX family protein</fullName>
    </submittedName>
</protein>
<gene>
    <name evidence="1" type="ORF">DW839_32935</name>
</gene>
<dbReference type="RefSeq" id="WP_002575504.1">
    <property type="nucleotide sequence ID" value="NZ_JANGCF010000018.1"/>
</dbReference>
<dbReference type="InterPro" id="IPR010022">
    <property type="entry name" value="XkdX"/>
</dbReference>
<accession>A0A414ADK9</accession>
<reference evidence="1 2" key="1">
    <citation type="submission" date="2018-08" db="EMBL/GenBank/DDBJ databases">
        <title>A genome reference for cultivated species of the human gut microbiota.</title>
        <authorList>
            <person name="Zou Y."/>
            <person name="Xue W."/>
            <person name="Luo G."/>
        </authorList>
    </citation>
    <scope>NUCLEOTIDE SEQUENCE [LARGE SCALE GENOMIC DNA]</scope>
    <source>
        <strain evidence="1 2">AM35-14</strain>
    </source>
</reference>
<comment type="caution">
    <text evidence="1">The sequence shown here is derived from an EMBL/GenBank/DDBJ whole genome shotgun (WGS) entry which is preliminary data.</text>
</comment>
<evidence type="ECO:0000313" key="1">
    <source>
        <dbReference type="EMBL" id="RHC44932.1"/>
    </source>
</evidence>
<dbReference type="EMBL" id="QSHZ01000087">
    <property type="protein sequence ID" value="RHC44932.1"/>
    <property type="molecule type" value="Genomic_DNA"/>
</dbReference>
<proteinExistence type="predicted"/>
<dbReference type="GeneID" id="31930487"/>
<dbReference type="Proteomes" id="UP000283975">
    <property type="component" value="Unassembled WGS sequence"/>
</dbReference>
<dbReference type="Pfam" id="PF09693">
    <property type="entry name" value="Phage_XkdX"/>
    <property type="match status" value="1"/>
</dbReference>
<sequence length="40" mass="4538">MYERLKRLYVSGKLTAVGLANAVIKGWITEAQKQEIMAEK</sequence>
<dbReference type="AlphaFoldDB" id="A0A414ADK9"/>
<name>A0A414ADK9_9FIRM</name>
<organism evidence="1 2">
    <name type="scientific">Enterocloster bolteae</name>
    <dbReference type="NCBI Taxonomy" id="208479"/>
    <lineage>
        <taxon>Bacteria</taxon>
        <taxon>Bacillati</taxon>
        <taxon>Bacillota</taxon>
        <taxon>Clostridia</taxon>
        <taxon>Lachnospirales</taxon>
        <taxon>Lachnospiraceae</taxon>
        <taxon>Enterocloster</taxon>
    </lineage>
</organism>
<evidence type="ECO:0000313" key="2">
    <source>
        <dbReference type="Proteomes" id="UP000283975"/>
    </source>
</evidence>